<keyword evidence="1" id="KW-1133">Transmembrane helix</keyword>
<evidence type="ECO:0000313" key="3">
    <source>
        <dbReference type="Proteomes" id="UP000184532"/>
    </source>
</evidence>
<dbReference type="RefSeq" id="WP_073180291.1">
    <property type="nucleotide sequence ID" value="NZ_FQWL01000004.1"/>
</dbReference>
<proteinExistence type="predicted"/>
<evidence type="ECO:0000313" key="2">
    <source>
        <dbReference type="EMBL" id="SHG83066.1"/>
    </source>
</evidence>
<dbReference type="STRING" id="570519.SAMN04488116_2594"/>
<accession>A0A1M5N0H0</accession>
<evidence type="ECO:0000256" key="1">
    <source>
        <dbReference type="SAM" id="Phobius"/>
    </source>
</evidence>
<keyword evidence="1" id="KW-0812">Transmembrane</keyword>
<organism evidence="2 3">
    <name type="scientific">Flagellimonas flava</name>
    <dbReference type="NCBI Taxonomy" id="570519"/>
    <lineage>
        <taxon>Bacteria</taxon>
        <taxon>Pseudomonadati</taxon>
        <taxon>Bacteroidota</taxon>
        <taxon>Flavobacteriia</taxon>
        <taxon>Flavobacteriales</taxon>
        <taxon>Flavobacteriaceae</taxon>
        <taxon>Flagellimonas</taxon>
    </lineage>
</organism>
<dbReference type="Proteomes" id="UP000184532">
    <property type="component" value="Unassembled WGS sequence"/>
</dbReference>
<sequence length="177" mass="19909">MKNSTLVFRSLGIIIFLAGLAHLFSFGIDTSDDAPTPTIETNAVPVEQPEAENPTEKPVANTAYNPETDHLIGQWKVAYNTEDFKGAIVYKIKKESKVFNAYTHQYQDENGYAEKAKGSKALTITSFNGSKGKGIYNIEYEGKQYEVDCKIAQVDENTFTLSYDYYGYGDVETWKRQ</sequence>
<reference evidence="3" key="1">
    <citation type="submission" date="2016-11" db="EMBL/GenBank/DDBJ databases">
        <authorList>
            <person name="Varghese N."/>
            <person name="Submissions S."/>
        </authorList>
    </citation>
    <scope>NUCLEOTIDE SEQUENCE [LARGE SCALE GENOMIC DNA]</scope>
    <source>
        <strain evidence="3">DSM 22638</strain>
    </source>
</reference>
<dbReference type="EMBL" id="FQWL01000004">
    <property type="protein sequence ID" value="SHG83066.1"/>
    <property type="molecule type" value="Genomic_DNA"/>
</dbReference>
<dbReference type="AlphaFoldDB" id="A0A1M5N0H0"/>
<feature type="transmembrane region" description="Helical" evidence="1">
    <location>
        <begin position="7"/>
        <end position="28"/>
    </location>
</feature>
<name>A0A1M5N0H0_9FLAO</name>
<keyword evidence="3" id="KW-1185">Reference proteome</keyword>
<dbReference type="OrthoDB" id="1160623at2"/>
<keyword evidence="1" id="KW-0472">Membrane</keyword>
<protein>
    <submittedName>
        <fullName evidence="2">Uncharacterized protein</fullName>
    </submittedName>
</protein>
<gene>
    <name evidence="2" type="ORF">SAMN04488116_2594</name>
</gene>